<dbReference type="AlphaFoldDB" id="A0A9J7L6W3"/>
<dbReference type="SUPFAM" id="SSF117281">
    <property type="entry name" value="Kelch motif"/>
    <property type="match status" value="1"/>
</dbReference>
<dbReference type="PANTHER" id="PTHR24412:SF491">
    <property type="entry name" value="KELCH REPEAT AND BTB DOMAIN-CONTAINING PROTEIN 12"/>
    <property type="match status" value="1"/>
</dbReference>
<dbReference type="RefSeq" id="XP_035677454.1">
    <property type="nucleotide sequence ID" value="XM_035821561.1"/>
</dbReference>
<dbReference type="Pfam" id="PF07707">
    <property type="entry name" value="BACK"/>
    <property type="match status" value="1"/>
</dbReference>
<evidence type="ECO:0000313" key="4">
    <source>
        <dbReference type="Proteomes" id="UP000001554"/>
    </source>
</evidence>
<feature type="domain" description="BACK" evidence="3">
    <location>
        <begin position="39"/>
        <end position="141"/>
    </location>
</feature>
<dbReference type="OrthoDB" id="6359816at2759"/>
<evidence type="ECO:0000313" key="5">
    <source>
        <dbReference type="RefSeq" id="XP_035677454.1"/>
    </source>
</evidence>
<reference evidence="4" key="1">
    <citation type="journal article" date="2020" name="Nat. Ecol. Evol.">
        <title>Deeply conserved synteny resolves early events in vertebrate evolution.</title>
        <authorList>
            <person name="Simakov O."/>
            <person name="Marletaz F."/>
            <person name="Yue J.X."/>
            <person name="O'Connell B."/>
            <person name="Jenkins J."/>
            <person name="Brandt A."/>
            <person name="Calef R."/>
            <person name="Tung C.H."/>
            <person name="Huang T.K."/>
            <person name="Schmutz J."/>
            <person name="Satoh N."/>
            <person name="Yu J.K."/>
            <person name="Putnam N.H."/>
            <person name="Green R.E."/>
            <person name="Rokhsar D.S."/>
        </authorList>
    </citation>
    <scope>NUCLEOTIDE SEQUENCE [LARGE SCALE GENOMIC DNA]</scope>
    <source>
        <strain evidence="4">S238N-H82</strain>
    </source>
</reference>
<dbReference type="GO" id="GO:0005737">
    <property type="term" value="C:cytoplasm"/>
    <property type="evidence" value="ECO:0000318"/>
    <property type="project" value="GO_Central"/>
</dbReference>
<dbReference type="SMART" id="SM00875">
    <property type="entry name" value="BACK"/>
    <property type="match status" value="1"/>
</dbReference>
<dbReference type="KEGG" id="bfo:118416428"/>
<organism evidence="4 5">
    <name type="scientific">Branchiostoma floridae</name>
    <name type="common">Florida lancelet</name>
    <name type="synonym">Amphioxus</name>
    <dbReference type="NCBI Taxonomy" id="7739"/>
    <lineage>
        <taxon>Eukaryota</taxon>
        <taxon>Metazoa</taxon>
        <taxon>Chordata</taxon>
        <taxon>Cephalochordata</taxon>
        <taxon>Leptocardii</taxon>
        <taxon>Amphioxiformes</taxon>
        <taxon>Branchiostomatidae</taxon>
        <taxon>Branchiostoma</taxon>
    </lineage>
</organism>
<dbReference type="InterPro" id="IPR015915">
    <property type="entry name" value="Kelch-typ_b-propeller"/>
</dbReference>
<dbReference type="GO" id="GO:0043161">
    <property type="term" value="P:proteasome-mediated ubiquitin-dependent protein catabolic process"/>
    <property type="evidence" value="ECO:0000318"/>
    <property type="project" value="GO_Central"/>
</dbReference>
<dbReference type="GeneID" id="118416428"/>
<dbReference type="GO" id="GO:1990756">
    <property type="term" value="F:ubiquitin-like ligase-substrate adaptor activity"/>
    <property type="evidence" value="ECO:0000318"/>
    <property type="project" value="GO_Central"/>
</dbReference>
<dbReference type="PANTHER" id="PTHR24412">
    <property type="entry name" value="KELCH PROTEIN"/>
    <property type="match status" value="1"/>
</dbReference>
<evidence type="ECO:0000256" key="2">
    <source>
        <dbReference type="ARBA" id="ARBA00022737"/>
    </source>
</evidence>
<dbReference type="Gene3D" id="2.120.10.80">
    <property type="entry name" value="Kelch-type beta propeller"/>
    <property type="match status" value="1"/>
</dbReference>
<dbReference type="FunFam" id="1.25.40.420:FF:000001">
    <property type="entry name" value="Kelch-like family member 12"/>
    <property type="match status" value="1"/>
</dbReference>
<sequence>MFGHPDPVLSHVGSKHYSNFNLADTCSSYLAINVERFNCVDLYKFADVFSVDSVREHCVQSIHCHFAKVAFSEQFCSLSVDQLTEIISHDELDVKEETTVWEAVVRWVQHSREDRLHHLPSILPHIRFNLLTSDNTAAILDHPLVREDPGSSEVIRNVVQQGNPDLKSRLGPNSTNMDMALLCTSTYEKHEILFLNPWPQQRKYISCSYPDADIGDVMAMTVTSDNNIFILSYMYEKRRGQLYLIQYNHAENAWEPALGLSNGLVPQQKPGDWTCNEEMLSEADGTLYHLTSYTNFIMMSRYDQYSDKWQECSQLTLTEVYRHTYTLSSGPNLYFLTNTELHRYDPGQDCWSKRTPNFLPDICTAVAMGTEIFCTDSFFTHTMVYDTESDCWQRLQGWTTPGNLLVDDYTVSHQPGLFVLENQLHILVAAYDPDEEESIDPESTDPPSPSESFVYVYDRSADTWRDLEVNLPKAYYGIANHVCLVARLNTKKLQSP</sequence>
<reference evidence="5" key="2">
    <citation type="submission" date="2025-08" db="UniProtKB">
        <authorList>
            <consortium name="RefSeq"/>
        </authorList>
    </citation>
    <scope>IDENTIFICATION</scope>
    <source>
        <strain evidence="5">S238N-H82</strain>
        <tissue evidence="5">Testes</tissue>
    </source>
</reference>
<keyword evidence="1" id="KW-0880">Kelch repeat</keyword>
<evidence type="ECO:0000259" key="3">
    <source>
        <dbReference type="SMART" id="SM00875"/>
    </source>
</evidence>
<gene>
    <name evidence="5" type="primary">LOC118416428</name>
</gene>
<dbReference type="InterPro" id="IPR011705">
    <property type="entry name" value="BACK"/>
</dbReference>
<keyword evidence="2" id="KW-0677">Repeat</keyword>
<evidence type="ECO:0000256" key="1">
    <source>
        <dbReference type="ARBA" id="ARBA00022441"/>
    </source>
</evidence>
<accession>A0A9J7L6W3</accession>
<dbReference type="Proteomes" id="UP000001554">
    <property type="component" value="Chromosome 1"/>
</dbReference>
<protein>
    <submittedName>
        <fullName evidence="5">Kelch repeat and BTB domain-containing protein 8-like</fullName>
    </submittedName>
</protein>
<proteinExistence type="predicted"/>
<keyword evidence="4" id="KW-1185">Reference proteome</keyword>
<dbReference type="Gene3D" id="1.25.40.420">
    <property type="match status" value="1"/>
</dbReference>
<dbReference type="GO" id="GO:0031463">
    <property type="term" value="C:Cul3-RING ubiquitin ligase complex"/>
    <property type="evidence" value="ECO:0000318"/>
    <property type="project" value="GO_Central"/>
</dbReference>
<name>A0A9J7L6W3_BRAFL</name>